<organism evidence="2 3">
    <name type="scientific">Haliscomenobacter hydrossis (strain ATCC 27775 / DSM 1100 / LMG 10767 / O)</name>
    <dbReference type="NCBI Taxonomy" id="760192"/>
    <lineage>
        <taxon>Bacteria</taxon>
        <taxon>Pseudomonadati</taxon>
        <taxon>Bacteroidota</taxon>
        <taxon>Saprospiria</taxon>
        <taxon>Saprospirales</taxon>
        <taxon>Haliscomenobacteraceae</taxon>
        <taxon>Haliscomenobacter</taxon>
    </lineage>
</organism>
<dbReference type="OrthoDB" id="980645at2"/>
<reference evidence="2 3" key="1">
    <citation type="journal article" date="2011" name="Stand. Genomic Sci.">
        <title>Complete genome sequence of Haliscomenobacter hydrossis type strain (O).</title>
        <authorList>
            <consortium name="US DOE Joint Genome Institute (JGI-PGF)"/>
            <person name="Daligault H."/>
            <person name="Lapidus A."/>
            <person name="Zeytun A."/>
            <person name="Nolan M."/>
            <person name="Lucas S."/>
            <person name="Del Rio T.G."/>
            <person name="Tice H."/>
            <person name="Cheng J.F."/>
            <person name="Tapia R."/>
            <person name="Han C."/>
            <person name="Goodwin L."/>
            <person name="Pitluck S."/>
            <person name="Liolios K."/>
            <person name="Pagani I."/>
            <person name="Ivanova N."/>
            <person name="Huntemann M."/>
            <person name="Mavromatis K."/>
            <person name="Mikhailova N."/>
            <person name="Pati A."/>
            <person name="Chen A."/>
            <person name="Palaniappan K."/>
            <person name="Land M."/>
            <person name="Hauser L."/>
            <person name="Brambilla E.M."/>
            <person name="Rohde M."/>
            <person name="Verbarg S."/>
            <person name="Goker M."/>
            <person name="Bristow J."/>
            <person name="Eisen J.A."/>
            <person name="Markowitz V."/>
            <person name="Hugenholtz P."/>
            <person name="Kyrpides N.C."/>
            <person name="Klenk H.P."/>
            <person name="Woyke T."/>
        </authorList>
    </citation>
    <scope>NUCLEOTIDE SEQUENCE [LARGE SCALE GENOMIC DNA]</scope>
    <source>
        <strain evidence="3">ATCC 27775 / DSM 1100 / LMG 10767 / O</strain>
    </source>
</reference>
<dbReference type="AlphaFoldDB" id="F4KY86"/>
<dbReference type="RefSeq" id="WP_013762913.1">
    <property type="nucleotide sequence ID" value="NC_015510.1"/>
</dbReference>
<feature type="transmembrane region" description="Helical" evidence="1">
    <location>
        <begin position="6"/>
        <end position="27"/>
    </location>
</feature>
<sequence>MRTFFAYFFLILILWPSWKMGLVWVWFKANQPFIAKELCINKDRPEMHCDGKCFLMTKMREVQRQGHDNFVNGLENLLGKDLVYVFQVFKLQLRSVVLSSRISQQFFYTIPTTIVHLLALIKPPSIALV</sequence>
<name>F4KY86_HALH1</name>
<keyword evidence="1" id="KW-0812">Transmembrane</keyword>
<protein>
    <submittedName>
        <fullName evidence="2">Uncharacterized protein</fullName>
    </submittedName>
</protein>
<evidence type="ECO:0000313" key="3">
    <source>
        <dbReference type="Proteomes" id="UP000008461"/>
    </source>
</evidence>
<keyword evidence="3" id="KW-1185">Reference proteome</keyword>
<keyword evidence="1" id="KW-0472">Membrane</keyword>
<evidence type="ECO:0000313" key="2">
    <source>
        <dbReference type="EMBL" id="AEE48349.1"/>
    </source>
</evidence>
<keyword evidence="1" id="KW-1133">Transmembrane helix</keyword>
<evidence type="ECO:0000256" key="1">
    <source>
        <dbReference type="SAM" id="Phobius"/>
    </source>
</evidence>
<accession>F4KY86</accession>
<dbReference type="eggNOG" id="ENOG5033A7G">
    <property type="taxonomic scope" value="Bacteria"/>
</dbReference>
<dbReference type="Proteomes" id="UP000008461">
    <property type="component" value="Chromosome"/>
</dbReference>
<dbReference type="KEGG" id="hhy:Halhy_0438"/>
<dbReference type="STRING" id="760192.Halhy_0438"/>
<reference key="2">
    <citation type="submission" date="2011-04" db="EMBL/GenBank/DDBJ databases">
        <title>Complete sequence of chromosome of Haliscomenobacter hydrossis DSM 1100.</title>
        <authorList>
            <consortium name="US DOE Joint Genome Institute (JGI-PGF)"/>
            <person name="Lucas S."/>
            <person name="Han J."/>
            <person name="Lapidus A."/>
            <person name="Bruce D."/>
            <person name="Goodwin L."/>
            <person name="Pitluck S."/>
            <person name="Peters L."/>
            <person name="Kyrpides N."/>
            <person name="Mavromatis K."/>
            <person name="Ivanova N."/>
            <person name="Ovchinnikova G."/>
            <person name="Pagani I."/>
            <person name="Daligault H."/>
            <person name="Detter J.C."/>
            <person name="Han C."/>
            <person name="Land M."/>
            <person name="Hauser L."/>
            <person name="Markowitz V."/>
            <person name="Cheng J.-F."/>
            <person name="Hugenholtz P."/>
            <person name="Woyke T."/>
            <person name="Wu D."/>
            <person name="Verbarg S."/>
            <person name="Frueling A."/>
            <person name="Brambilla E."/>
            <person name="Klenk H.-P."/>
            <person name="Eisen J.A."/>
        </authorList>
    </citation>
    <scope>NUCLEOTIDE SEQUENCE</scope>
    <source>
        <strain>DSM 1100</strain>
    </source>
</reference>
<dbReference type="HOGENOM" id="CLU_132570_0_0_10"/>
<proteinExistence type="predicted"/>
<dbReference type="EMBL" id="CP002691">
    <property type="protein sequence ID" value="AEE48349.1"/>
    <property type="molecule type" value="Genomic_DNA"/>
</dbReference>
<gene>
    <name evidence="2" type="ordered locus">Halhy_0438</name>
</gene>